<proteinExistence type="predicted"/>
<protein>
    <submittedName>
        <fullName evidence="8">Uncharacterized protein</fullName>
    </submittedName>
</protein>
<keyword evidence="4" id="KW-0175">Coiled coil</keyword>
<feature type="compositionally biased region" description="Basic and acidic residues" evidence="5">
    <location>
        <begin position="1068"/>
        <end position="1079"/>
    </location>
</feature>
<keyword evidence="3" id="KW-0862">Zinc</keyword>
<organism evidence="8">
    <name type="scientific">Tanacetum cinerariifolium</name>
    <name type="common">Dalmatian daisy</name>
    <name type="synonym">Chrysanthemum cinerariifolium</name>
    <dbReference type="NCBI Taxonomy" id="118510"/>
    <lineage>
        <taxon>Eukaryota</taxon>
        <taxon>Viridiplantae</taxon>
        <taxon>Streptophyta</taxon>
        <taxon>Embryophyta</taxon>
        <taxon>Tracheophyta</taxon>
        <taxon>Spermatophyta</taxon>
        <taxon>Magnoliopsida</taxon>
        <taxon>eudicotyledons</taxon>
        <taxon>Gunneridae</taxon>
        <taxon>Pentapetalae</taxon>
        <taxon>asterids</taxon>
        <taxon>campanulids</taxon>
        <taxon>Asterales</taxon>
        <taxon>Asteraceae</taxon>
        <taxon>Asteroideae</taxon>
        <taxon>Anthemideae</taxon>
        <taxon>Anthemidinae</taxon>
        <taxon>Tanacetum</taxon>
    </lineage>
</organism>
<evidence type="ECO:0000256" key="4">
    <source>
        <dbReference type="SAM" id="Coils"/>
    </source>
</evidence>
<feature type="domain" description="Integrase catalytic" evidence="7">
    <location>
        <begin position="863"/>
        <end position="1024"/>
    </location>
</feature>
<feature type="region of interest" description="Disordered" evidence="5">
    <location>
        <begin position="1925"/>
        <end position="1960"/>
    </location>
</feature>
<keyword evidence="1" id="KW-0479">Metal-binding</keyword>
<feature type="compositionally biased region" description="Low complexity" evidence="5">
    <location>
        <begin position="1716"/>
        <end position="1742"/>
    </location>
</feature>
<feature type="region of interest" description="Disordered" evidence="5">
    <location>
        <begin position="2120"/>
        <end position="2142"/>
    </location>
</feature>
<dbReference type="GO" id="GO:0016787">
    <property type="term" value="F:hydrolase activity"/>
    <property type="evidence" value="ECO:0007669"/>
    <property type="project" value="UniProtKB-KW"/>
</dbReference>
<feature type="compositionally biased region" description="Basic and acidic residues" evidence="5">
    <location>
        <begin position="2127"/>
        <end position="2140"/>
    </location>
</feature>
<keyword evidence="3" id="KW-0863">Zinc-finger</keyword>
<reference evidence="8" key="1">
    <citation type="journal article" date="2019" name="Sci. Rep.">
        <title>Draft genome of Tanacetum cinerariifolium, the natural source of mosquito coil.</title>
        <authorList>
            <person name="Yamashiro T."/>
            <person name="Shiraishi A."/>
            <person name="Satake H."/>
            <person name="Nakayama K."/>
        </authorList>
    </citation>
    <scope>NUCLEOTIDE SEQUENCE</scope>
</reference>
<feature type="domain" description="CCHC-type" evidence="6">
    <location>
        <begin position="640"/>
        <end position="655"/>
    </location>
</feature>
<feature type="coiled-coil region" evidence="4">
    <location>
        <begin position="1751"/>
        <end position="1792"/>
    </location>
</feature>
<evidence type="ECO:0000313" key="8">
    <source>
        <dbReference type="EMBL" id="GEU46051.1"/>
    </source>
</evidence>
<dbReference type="InterPro" id="IPR043502">
    <property type="entry name" value="DNA/RNA_pol_sf"/>
</dbReference>
<dbReference type="InterPro" id="IPR036397">
    <property type="entry name" value="RNaseH_sf"/>
</dbReference>
<gene>
    <name evidence="8" type="ORF">Tci_018029</name>
</gene>
<dbReference type="InterPro" id="IPR012337">
    <property type="entry name" value="RNaseH-like_sf"/>
</dbReference>
<dbReference type="PROSITE" id="PS50994">
    <property type="entry name" value="INTEGRASE"/>
    <property type="match status" value="1"/>
</dbReference>
<dbReference type="Pfam" id="PF07727">
    <property type="entry name" value="RVT_2"/>
    <property type="match status" value="1"/>
</dbReference>
<dbReference type="InterPro" id="IPR039537">
    <property type="entry name" value="Retrotran_Ty1/copia-like"/>
</dbReference>
<feature type="region of interest" description="Disordered" evidence="5">
    <location>
        <begin position="654"/>
        <end position="681"/>
    </location>
</feature>
<dbReference type="CDD" id="cd09272">
    <property type="entry name" value="RNase_HI_RT_Ty1"/>
    <property type="match status" value="1"/>
</dbReference>
<dbReference type="SUPFAM" id="SSF53098">
    <property type="entry name" value="Ribonuclease H-like"/>
    <property type="match status" value="1"/>
</dbReference>
<keyword evidence="2" id="KW-0378">Hydrolase</keyword>
<feature type="region of interest" description="Disordered" evidence="5">
    <location>
        <begin position="2150"/>
        <end position="2169"/>
    </location>
</feature>
<dbReference type="GO" id="GO:0008270">
    <property type="term" value="F:zinc ion binding"/>
    <property type="evidence" value="ECO:0007669"/>
    <property type="project" value="UniProtKB-KW"/>
</dbReference>
<dbReference type="PROSITE" id="PS50158">
    <property type="entry name" value="ZF_CCHC"/>
    <property type="match status" value="1"/>
</dbReference>
<dbReference type="InterPro" id="IPR001584">
    <property type="entry name" value="Integrase_cat-core"/>
</dbReference>
<comment type="caution">
    <text evidence="8">The sequence shown here is derived from an EMBL/GenBank/DDBJ whole genome shotgun (WGS) entry which is preliminary data.</text>
</comment>
<dbReference type="Gene3D" id="3.30.420.10">
    <property type="entry name" value="Ribonuclease H-like superfamily/Ribonuclease H"/>
    <property type="match status" value="1"/>
</dbReference>
<dbReference type="InterPro" id="IPR036875">
    <property type="entry name" value="Znf_CCHC_sf"/>
</dbReference>
<dbReference type="InterPro" id="IPR013103">
    <property type="entry name" value="RVT_2"/>
</dbReference>
<accession>A0A6L2K9C2</accession>
<feature type="compositionally biased region" description="Basic and acidic residues" evidence="5">
    <location>
        <begin position="2152"/>
        <end position="2162"/>
    </location>
</feature>
<dbReference type="SUPFAM" id="SSF57756">
    <property type="entry name" value="Retrovirus zinc finger-like domains"/>
    <property type="match status" value="1"/>
</dbReference>
<evidence type="ECO:0000259" key="7">
    <source>
        <dbReference type="PROSITE" id="PS50994"/>
    </source>
</evidence>
<dbReference type="SUPFAM" id="SSF56672">
    <property type="entry name" value="DNA/RNA polymerases"/>
    <property type="match status" value="1"/>
</dbReference>
<evidence type="ECO:0000256" key="3">
    <source>
        <dbReference type="PROSITE-ProRule" id="PRU00047"/>
    </source>
</evidence>
<dbReference type="GO" id="GO:0015074">
    <property type="term" value="P:DNA integration"/>
    <property type="evidence" value="ECO:0007669"/>
    <property type="project" value="InterPro"/>
</dbReference>
<evidence type="ECO:0000256" key="1">
    <source>
        <dbReference type="ARBA" id="ARBA00022723"/>
    </source>
</evidence>
<feature type="region of interest" description="Disordered" evidence="5">
    <location>
        <begin position="1068"/>
        <end position="1115"/>
    </location>
</feature>
<dbReference type="EMBL" id="BKCJ010002072">
    <property type="protein sequence ID" value="GEU46051.1"/>
    <property type="molecule type" value="Genomic_DNA"/>
</dbReference>
<sequence length="2224" mass="250463">MEGKEGNMREESFTRFNPDALLISVTNVEALLGVKFNSQHDIDTFSKSVVEGKYVDIFSKMSSDEIDVVMDAIETIAKKFSVGDDNSKPNVTKQVIKPNHDNPIVHDVNINRKSTSYAGAVGANHKVQQKVTSNFRPLVSDPVFEGVNISIPHKVVEKAPIILKKWSMDTRLLKEELTCIPVWVRLHDVPIQVFEEDVISLIASFIRKPVMLDSYTSSMCNDLWGRSSFVGCLIEVNSEADLVDVVTIGIPSLTGDDFIKETIRVEYEWRPPRCDVCKIFGYVHDQCPKKVVSPPIVSTSNVVTPTIEKINDGFQKVGNKKKKKKKKKRALKNDEEEDKEHVENMYDESANLFPNSKPGESSTFTVAAAMLPLYRFYDDFSNSYNNPSKGTIYCWVIIIINPLNLITVSFRVDAAMDLEEKQVKDPKSLDLSSGIRAIWRTLLKKTSFLHTRLTLFVSMDSLSTQVILNGDSPVPTIVIDGVVHPVAYRSAEQKLARRNEPKARAIEKRFGGNTKTKKVQKTLLKQQFENFTSSGSEILDQIHDRLKKLVSQLEIHGVSLSQEDVNLNTATSVFAVCAKLLVSSHPNIDSLSNAVVYSLFASQSTSPQLDNEDLKQIDTGRNLGDNRATSMGFDMSKVECYNCHIKGHFARECRSSKESRRSGATEPQRRTAPVKNSTSNDLVSQCDGIGCYDWSYQAEEEPTNFALMAITSSSSSSDNEFDVLSYQAGLEYVEARLVVYKQNESVLEENIKLLNIEVQLSPSKPAQDLSHTNRPSSPIIEDWVSDSEDESETNDLQIVPIHTRSKPVSITAVRPVSAALSKIMLTRPRHAHSIDTKFKSPIRRYITHRKSPKTSSSPLRVTAAHVPVGTCPIYLTLKSSMVDMLPLEVTPRVVRFLVKERLRQDETSPIFKTFITGLKNQLSLKVKVIRSDNGTEFKNSDLNQLCGLKGIKREFSVPRTPQQNGIVKRKNRTLIEAARTMLADSLLPISFWAETVNTACYVQNRVLVTKPHNKTPYELLHGRTPSISFMRPFGCPVTILNTLDPLGKFKGKVDEGFLNKDGDVAFDGKKHDVDTKKPESAVNVSPSSSAQSGKQDDKTKKKAKGKSPVESFTGNRDLSVEFEDHFKNSSNDANADGSIVPTVGKSSFKDASQLPDNPDMPEDITYFDDENVGAETDFNNLETSITVSPIPTIRIHKDHPVSQIIGDLSSNTQTRSMIRVIKDQGGLSKIFNDDFHTCMFACFLSQEEPKRVHQALKEPSWIEAMQEELLQFKMMKVWILVDLPHGKRAIGTKWVYRNKKDERGIVVRNKARLAAQGHTQEEEIDYEEVFAPVARIEAIRLFLAYASFMGFMVYQMDVKSAFLYGTIEEEVYVCQPPGFEEPDHPNKVYKVVKGLYGLHQAPRAWYETLANYLLENSFHRGKIDQTLFINKQKGDILLVQIYVKQKKDGIFISQDKYVVEILRKYGLTEGKSASTPIDTKKLLLKDPNGLWYLKDSPFDLVAYSDRDYASASLDRKSTTGGCQFLGCRLISWQCKKQTVVATSSTEAEYVAAASCWAQVLWIQNQLLDYGLQALVDKKKVVITEDTIRDALRLDDAEGVDCLPNEEIFAELDRRKFNFSKYIFESLVRNVDSISKFYMYPRVGKGFSRVETPLFKGMIVAEVIEEEGAAEEQVPDIAVDDVAAHGVDTTVQEDAAQEPSIPSSTPPTPPPQPPQDLPSTSQVQLSPPQSPQAQPQTQSQPQQATDFLMIRLQKALDACTALTRRVENLEYDKVAQALEIKKLKKRVKKLEKGNIVKVLKLKRFQKVGTSQRIDTSDDTEEKKVEEDKVDGDDQVQGRQAEIYRIDMDHALKVLSMQEDEPEEVQEVVEVVTTAKLITEVVTAASETVTAASPTISAAEPQVLAATITAAPVRVAAASTRRRKRVVIRDPEEESSTVIPADTKSKNKGKGIMVGEPKPLKKKQQVEMDEEEGLESLWSLVKEIFSTSKPSNFSDDFLLTTLGAMFKRPNGQGQVLEESKDCSWSSKVERRYPLSRFTLDQMLNAVRLRVKEQSEMSLELLRDDQSETDFEKSITKFLDGHRVTNMFFKDNVNDMIIKMKQNEKNYQIIYINMRRKIDEWSKSQNVSSEKTDRTEPPHHQAQTEHVNALFTGSRKSDDSSKIQKDPPPPIIVNNKIEKDKPIKTSKRGYYVVETKEYPFREYIPKILYPQALKVDHSHLNRIVKES</sequence>
<feature type="region of interest" description="Disordered" evidence="5">
    <location>
        <begin position="1692"/>
        <end position="1742"/>
    </location>
</feature>
<feature type="compositionally biased region" description="Basic and acidic residues" evidence="5">
    <location>
        <begin position="654"/>
        <end position="669"/>
    </location>
</feature>
<evidence type="ECO:0000259" key="6">
    <source>
        <dbReference type="PROSITE" id="PS50158"/>
    </source>
</evidence>
<dbReference type="SMART" id="SM00343">
    <property type="entry name" value="ZnF_C2HC"/>
    <property type="match status" value="1"/>
</dbReference>
<dbReference type="PANTHER" id="PTHR42648:SF32">
    <property type="entry name" value="RIBONUCLEASE H-LIKE DOMAIN, GAG-PRE-INTEGRASE DOMAIN PROTEIN-RELATED"/>
    <property type="match status" value="1"/>
</dbReference>
<name>A0A6L2K9C2_TANCI</name>
<evidence type="ECO:0000256" key="5">
    <source>
        <dbReference type="SAM" id="MobiDB-lite"/>
    </source>
</evidence>
<dbReference type="GO" id="GO:0003676">
    <property type="term" value="F:nucleic acid binding"/>
    <property type="evidence" value="ECO:0007669"/>
    <property type="project" value="InterPro"/>
</dbReference>
<dbReference type="InterPro" id="IPR001878">
    <property type="entry name" value="Znf_CCHC"/>
</dbReference>
<dbReference type="Gene3D" id="4.10.60.10">
    <property type="entry name" value="Zinc finger, CCHC-type"/>
    <property type="match status" value="1"/>
</dbReference>
<dbReference type="PANTHER" id="PTHR42648">
    <property type="entry name" value="TRANSPOSASE, PUTATIVE-RELATED"/>
    <property type="match status" value="1"/>
</dbReference>
<feature type="region of interest" description="Disordered" evidence="5">
    <location>
        <begin position="1808"/>
        <end position="1827"/>
    </location>
</feature>
<evidence type="ECO:0000256" key="2">
    <source>
        <dbReference type="ARBA" id="ARBA00022801"/>
    </source>
</evidence>
<feature type="compositionally biased region" description="Pro residues" evidence="5">
    <location>
        <begin position="1703"/>
        <end position="1715"/>
    </location>
</feature>